<feature type="region of interest" description="Disordered" evidence="1">
    <location>
        <begin position="138"/>
        <end position="167"/>
    </location>
</feature>
<feature type="region of interest" description="Disordered" evidence="1">
    <location>
        <begin position="182"/>
        <end position="201"/>
    </location>
</feature>
<reference evidence="2 3" key="1">
    <citation type="submission" date="2024-03" db="EMBL/GenBank/DDBJ databases">
        <title>A high-quality draft genome sequence of Diaporthe vaccinii, a causative agent of upright dieback and viscid rot disease in cranberry plants.</title>
        <authorList>
            <person name="Sarrasin M."/>
            <person name="Lang B.F."/>
            <person name="Burger G."/>
        </authorList>
    </citation>
    <scope>NUCLEOTIDE SEQUENCE [LARGE SCALE GENOMIC DNA]</scope>
    <source>
        <strain evidence="2 3">IS7</strain>
    </source>
</reference>
<dbReference type="Proteomes" id="UP001600888">
    <property type="component" value="Unassembled WGS sequence"/>
</dbReference>
<keyword evidence="3" id="KW-1185">Reference proteome</keyword>
<accession>A0ABR4F8B7</accession>
<name>A0ABR4F8B7_9PEZI</name>
<dbReference type="EMBL" id="JBAWTH010000008">
    <property type="protein sequence ID" value="KAL2290948.1"/>
    <property type="molecule type" value="Genomic_DNA"/>
</dbReference>
<sequence length="304" mass="33315">MLPPREAPTEPVQIPVQRHVLGLNTIRVPTNSDVSEVDQHPQGLTLTTTGPLLTSNEKGEPTSISDDDEDANSIVYPYDSTSTASSSTVFRADHGDPARRLEEAVVEVHNTCLAATQRYLESLRVNWELRHGREILTPPSGLAGPTRRIRDRAGARGSPYSLQRRRTRRALSDNSGLEYISGLRGGEDAGEDGGTQSRRQQLQACPIPAPTDSLLQNTSRICELIWRRACRDREDVLGAEAGGARRVALLIECAAAVVLYDANEWDGDPERGFYTTCRAGRDFCRELGDLRGVEGVDGIERGDV</sequence>
<proteinExistence type="predicted"/>
<feature type="region of interest" description="Disordered" evidence="1">
    <location>
        <begin position="32"/>
        <end position="72"/>
    </location>
</feature>
<comment type="caution">
    <text evidence="2">The sequence shown here is derived from an EMBL/GenBank/DDBJ whole genome shotgun (WGS) entry which is preliminary data.</text>
</comment>
<organism evidence="2 3">
    <name type="scientific">Diaporthe vaccinii</name>
    <dbReference type="NCBI Taxonomy" id="105482"/>
    <lineage>
        <taxon>Eukaryota</taxon>
        <taxon>Fungi</taxon>
        <taxon>Dikarya</taxon>
        <taxon>Ascomycota</taxon>
        <taxon>Pezizomycotina</taxon>
        <taxon>Sordariomycetes</taxon>
        <taxon>Sordariomycetidae</taxon>
        <taxon>Diaporthales</taxon>
        <taxon>Diaporthaceae</taxon>
        <taxon>Diaporthe</taxon>
        <taxon>Diaporthe eres species complex</taxon>
    </lineage>
</organism>
<gene>
    <name evidence="2" type="ORF">FJTKL_14860</name>
</gene>
<evidence type="ECO:0000313" key="3">
    <source>
        <dbReference type="Proteomes" id="UP001600888"/>
    </source>
</evidence>
<protein>
    <submittedName>
        <fullName evidence="2">Uncharacterized protein</fullName>
    </submittedName>
</protein>
<evidence type="ECO:0000313" key="2">
    <source>
        <dbReference type="EMBL" id="KAL2290948.1"/>
    </source>
</evidence>
<evidence type="ECO:0000256" key="1">
    <source>
        <dbReference type="SAM" id="MobiDB-lite"/>
    </source>
</evidence>
<feature type="compositionally biased region" description="Low complexity" evidence="1">
    <location>
        <begin position="43"/>
        <end position="54"/>
    </location>
</feature>